<dbReference type="EMBL" id="SLVV01000009">
    <property type="protein sequence ID" value="TCN23034.1"/>
    <property type="molecule type" value="Genomic_DNA"/>
</dbReference>
<evidence type="ECO:0000313" key="1">
    <source>
        <dbReference type="EMBL" id="TCN23034.1"/>
    </source>
</evidence>
<sequence length="236" mass="26809">MRKLFVLLPCILLVLILSGCMYPEENLAQNRIPHEVQLESVQKAVDGFREDNSGILPIKTKEADTPIYEKYLIDFQRIVPRYMPEPPGNAFESGGIFQYVLVDVETKPTVKLLDLRMAETIRDIKLRIKAKKYPPFKKQIGKNAFTLDFKKLGYKEAPAAASPYTGANLPFIITGDGDVYVDYRSDLYQKLKDGDEDVSPGEDIRHILVEDSQFVPGFSLPYTIDEETGEPIFLEK</sequence>
<proteinExistence type="predicted"/>
<dbReference type="Proteomes" id="UP000295689">
    <property type="component" value="Unassembled WGS sequence"/>
</dbReference>
<reference evidence="1 2" key="1">
    <citation type="journal article" date="2015" name="Stand. Genomic Sci.">
        <title>Genomic Encyclopedia of Bacterial and Archaeal Type Strains, Phase III: the genomes of soil and plant-associated and newly described type strains.</title>
        <authorList>
            <person name="Whitman W.B."/>
            <person name="Woyke T."/>
            <person name="Klenk H.P."/>
            <person name="Zhou Y."/>
            <person name="Lilburn T.G."/>
            <person name="Beck B.J."/>
            <person name="De Vos P."/>
            <person name="Vandamme P."/>
            <person name="Eisen J.A."/>
            <person name="Garrity G."/>
            <person name="Hugenholtz P."/>
            <person name="Kyrpides N.C."/>
        </authorList>
    </citation>
    <scope>NUCLEOTIDE SEQUENCE [LARGE SCALE GENOMIC DNA]</scope>
    <source>
        <strain evidence="1 2">CV53</strain>
    </source>
</reference>
<evidence type="ECO:0000313" key="2">
    <source>
        <dbReference type="Proteomes" id="UP000295689"/>
    </source>
</evidence>
<accession>A0A4R2BBX8</accession>
<evidence type="ECO:0008006" key="3">
    <source>
        <dbReference type="Google" id="ProtNLM"/>
    </source>
</evidence>
<dbReference type="PROSITE" id="PS51257">
    <property type="entry name" value="PROKAR_LIPOPROTEIN"/>
    <property type="match status" value="1"/>
</dbReference>
<comment type="caution">
    <text evidence="1">The sequence shown here is derived from an EMBL/GenBank/DDBJ whole genome shotgun (WGS) entry which is preliminary data.</text>
</comment>
<gene>
    <name evidence="1" type="ORF">EV146_109192</name>
</gene>
<dbReference type="AlphaFoldDB" id="A0A4R2BBX8"/>
<name>A0A4R2BBX8_9BACI</name>
<organism evidence="1 2">
    <name type="scientific">Mesobacillus foraminis</name>
    <dbReference type="NCBI Taxonomy" id="279826"/>
    <lineage>
        <taxon>Bacteria</taxon>
        <taxon>Bacillati</taxon>
        <taxon>Bacillota</taxon>
        <taxon>Bacilli</taxon>
        <taxon>Bacillales</taxon>
        <taxon>Bacillaceae</taxon>
        <taxon>Mesobacillus</taxon>
    </lineage>
</organism>
<dbReference type="RefSeq" id="WP_132008920.1">
    <property type="nucleotide sequence ID" value="NZ_JABUHM010000008.1"/>
</dbReference>
<protein>
    <recommendedName>
        <fullName evidence="3">ABC transporter periplasmic binding protein yphF</fullName>
    </recommendedName>
</protein>
<keyword evidence="2" id="KW-1185">Reference proteome</keyword>